<reference evidence="5" key="1">
    <citation type="journal article" date="2017" name="Nat. Microbiol.">
        <title>Global analysis of biosynthetic gene clusters reveals vast potential of secondary metabolite production in Penicillium species.</title>
        <authorList>
            <person name="Nielsen J.C."/>
            <person name="Grijseels S."/>
            <person name="Prigent S."/>
            <person name="Ji B."/>
            <person name="Dainat J."/>
            <person name="Nielsen K.F."/>
            <person name="Frisvad J.C."/>
            <person name="Workman M."/>
            <person name="Nielsen J."/>
        </authorList>
    </citation>
    <scope>NUCLEOTIDE SEQUENCE [LARGE SCALE GENOMIC DNA]</scope>
    <source>
        <strain evidence="5">IBT 14082</strain>
    </source>
</reference>
<sequence>MSLSFVLSQGSPYVISVLIDHMGQDEEAPGTDAIKFPRGLTGNFGGEQYQDLARGPPNEGGMYAERQGYHYPNPPTSAWELSNPVTGGLSHAGVGFYAASFRLNIPGGCDVPMRVVFNNSLHNSTKESSRGNNYRCQLFINGYQFGKYINNLGPQTAFPVPEDILNHEGDNHIALPLWAQDKQGATLGSLELIPTSLIRSGYNRPQAARQPVWTKQAESY</sequence>
<gene>
    <name evidence="4" type="ORF">PENFLA_c001G06746</name>
</gene>
<dbReference type="EMBL" id="MLQL01000001">
    <property type="protein sequence ID" value="OQE32948.1"/>
    <property type="molecule type" value="Genomic_DNA"/>
</dbReference>
<dbReference type="AlphaFoldDB" id="A0A1V6U328"/>
<evidence type="ECO:0000259" key="3">
    <source>
        <dbReference type="Pfam" id="PF13364"/>
    </source>
</evidence>
<name>A0A1V6U328_9EURO</name>
<keyword evidence="1" id="KW-0378">Hydrolase</keyword>
<keyword evidence="2" id="KW-0326">Glycosidase</keyword>
<organism evidence="4 5">
    <name type="scientific">Penicillium flavigenum</name>
    <dbReference type="NCBI Taxonomy" id="254877"/>
    <lineage>
        <taxon>Eukaryota</taxon>
        <taxon>Fungi</taxon>
        <taxon>Dikarya</taxon>
        <taxon>Ascomycota</taxon>
        <taxon>Pezizomycotina</taxon>
        <taxon>Eurotiomycetes</taxon>
        <taxon>Eurotiomycetidae</taxon>
        <taxon>Eurotiales</taxon>
        <taxon>Aspergillaceae</taxon>
        <taxon>Penicillium</taxon>
    </lineage>
</organism>
<evidence type="ECO:0000313" key="4">
    <source>
        <dbReference type="EMBL" id="OQE32948.1"/>
    </source>
</evidence>
<dbReference type="SUPFAM" id="SSF49785">
    <property type="entry name" value="Galactose-binding domain-like"/>
    <property type="match status" value="1"/>
</dbReference>
<proteinExistence type="predicted"/>
<keyword evidence="5" id="KW-1185">Reference proteome</keyword>
<dbReference type="OrthoDB" id="1657402at2759"/>
<comment type="caution">
    <text evidence="4">The sequence shown here is derived from an EMBL/GenBank/DDBJ whole genome shotgun (WGS) entry which is preliminary data.</text>
</comment>
<dbReference type="Proteomes" id="UP000191342">
    <property type="component" value="Unassembled WGS sequence"/>
</dbReference>
<accession>A0A1V6U328</accession>
<evidence type="ECO:0000256" key="1">
    <source>
        <dbReference type="ARBA" id="ARBA00022801"/>
    </source>
</evidence>
<evidence type="ECO:0000313" key="5">
    <source>
        <dbReference type="Proteomes" id="UP000191342"/>
    </source>
</evidence>
<protein>
    <recommendedName>
        <fullName evidence="3">Beta-galactosidase jelly roll domain-containing protein</fullName>
    </recommendedName>
</protein>
<evidence type="ECO:0000256" key="2">
    <source>
        <dbReference type="ARBA" id="ARBA00023295"/>
    </source>
</evidence>
<dbReference type="InterPro" id="IPR008979">
    <property type="entry name" value="Galactose-bd-like_sf"/>
</dbReference>
<dbReference type="InterPro" id="IPR025300">
    <property type="entry name" value="BetaGal_jelly_roll_dom"/>
</dbReference>
<dbReference type="STRING" id="254877.A0A1V6U328"/>
<dbReference type="Pfam" id="PF13364">
    <property type="entry name" value="BetaGal_ABD2"/>
    <property type="match status" value="1"/>
</dbReference>
<dbReference type="GO" id="GO:0004565">
    <property type="term" value="F:beta-galactosidase activity"/>
    <property type="evidence" value="ECO:0007669"/>
    <property type="project" value="UniProtKB-ARBA"/>
</dbReference>
<feature type="domain" description="Beta-galactosidase jelly roll" evidence="3">
    <location>
        <begin position="63"/>
        <end position="182"/>
    </location>
</feature>
<dbReference type="Gene3D" id="2.60.120.260">
    <property type="entry name" value="Galactose-binding domain-like"/>
    <property type="match status" value="1"/>
</dbReference>